<dbReference type="Proteomes" id="UP001391051">
    <property type="component" value="Unassembled WGS sequence"/>
</dbReference>
<comment type="caution">
    <text evidence="2">The sequence shown here is derived from an EMBL/GenBank/DDBJ whole genome shotgun (WGS) entry which is preliminary data.</text>
</comment>
<name>A0ABR1QNV6_9PEZI</name>
<dbReference type="RefSeq" id="XP_066703594.1">
    <property type="nucleotide sequence ID" value="XM_066840967.1"/>
</dbReference>
<reference evidence="2 3" key="1">
    <citation type="submission" date="2023-01" db="EMBL/GenBank/DDBJ databases">
        <title>Analysis of 21 Apiospora genomes using comparative genomics revels a genus with tremendous synthesis potential of carbohydrate active enzymes and secondary metabolites.</title>
        <authorList>
            <person name="Sorensen T."/>
        </authorList>
    </citation>
    <scope>NUCLEOTIDE SEQUENCE [LARGE SCALE GENOMIC DNA]</scope>
    <source>
        <strain evidence="2 3">CBS 24483</strain>
    </source>
</reference>
<feature type="compositionally biased region" description="Basic residues" evidence="1">
    <location>
        <begin position="1"/>
        <end position="10"/>
    </location>
</feature>
<dbReference type="GeneID" id="92074029"/>
<gene>
    <name evidence="2" type="ORF">PG986_004745</name>
</gene>
<protein>
    <submittedName>
        <fullName evidence="2">Uncharacterized protein</fullName>
    </submittedName>
</protein>
<evidence type="ECO:0000313" key="3">
    <source>
        <dbReference type="Proteomes" id="UP001391051"/>
    </source>
</evidence>
<evidence type="ECO:0000256" key="1">
    <source>
        <dbReference type="SAM" id="MobiDB-lite"/>
    </source>
</evidence>
<dbReference type="EMBL" id="JAQQWE010000003">
    <property type="protein sequence ID" value="KAK7959891.1"/>
    <property type="molecule type" value="Genomic_DNA"/>
</dbReference>
<evidence type="ECO:0000313" key="2">
    <source>
        <dbReference type="EMBL" id="KAK7959891.1"/>
    </source>
</evidence>
<proteinExistence type="predicted"/>
<keyword evidence="3" id="KW-1185">Reference proteome</keyword>
<organism evidence="2 3">
    <name type="scientific">Apiospora aurea</name>
    <dbReference type="NCBI Taxonomy" id="335848"/>
    <lineage>
        <taxon>Eukaryota</taxon>
        <taxon>Fungi</taxon>
        <taxon>Dikarya</taxon>
        <taxon>Ascomycota</taxon>
        <taxon>Pezizomycotina</taxon>
        <taxon>Sordariomycetes</taxon>
        <taxon>Xylariomycetidae</taxon>
        <taxon>Amphisphaeriales</taxon>
        <taxon>Apiosporaceae</taxon>
        <taxon>Apiospora</taxon>
    </lineage>
</organism>
<accession>A0ABR1QNV6</accession>
<feature type="region of interest" description="Disordered" evidence="1">
    <location>
        <begin position="1"/>
        <end position="35"/>
    </location>
</feature>
<sequence length="506" mass="56963">MYCKGRKHTRSYSSDSEAESPRKRRQARYPTPKGDALRKAKIIHLKRRKSCIPLSSNIPIYDPANTTIGEDAYQFIVPLAHLPELNHIALGISKTATAIVTCIYLQGREYRAYCRMEEQCDDQRLEALPNPDANFLTHLMTKQLHNELTCQETNTMRVPPERLREFVTRSAQEVNSSIATCCVQCKQPLKVTVARPTACSLECQKGYDKWPTQIRLSPLLREPSVLDLLFACLTAQLRAYTVGPDVPRRCASVFPPLANPPFPVDEMLDIVNSFPPMNPGITYERLVENGIGSSSYKRREVLKWLCSTFRGMIVPTPASDKVTINMPLPGHAEAAATSFLVLNTHQERQSIFEQQLRDHHTSKGGIAAFHGSPLHCVFNILCDGPNQNKISGGNVCYSKEPTVSIFYTWRSLSPEQSHIIGQGWSNSRFKGHDVLLGLEVAKPATFYGADHETNSHQDTVMVLHLFLLPPAVEETYRDVYGHSYWIQDESVRTQMEERFVASMTGA</sequence>